<reference evidence="2 3" key="1">
    <citation type="submission" date="2018-08" db="EMBL/GenBank/DDBJ databases">
        <title>Recombination of ecologically and evolutionarily significant loci maintains genetic cohesion in the Pseudomonas syringae species complex.</title>
        <authorList>
            <person name="Dillon M."/>
            <person name="Thakur S."/>
            <person name="Almeida R.N.D."/>
            <person name="Weir B.S."/>
            <person name="Guttman D.S."/>
        </authorList>
    </citation>
    <scope>NUCLEOTIDE SEQUENCE [LARGE SCALE GENOMIC DNA]</scope>
    <source>
        <strain evidence="2 3">ICMP 3706</strain>
    </source>
</reference>
<name>A0A3M4AN45_9PSED</name>
<evidence type="ECO:0000313" key="2">
    <source>
        <dbReference type="EMBL" id="RMP07596.1"/>
    </source>
</evidence>
<evidence type="ECO:0000256" key="1">
    <source>
        <dbReference type="SAM" id="MobiDB-lite"/>
    </source>
</evidence>
<sequence length="57" mass="6223">MAVAVAKLNRTAPKLFQAFAKKTGFKGLLKELMRPDRKTNPVDADQANPEPSDLPEG</sequence>
<dbReference type="RefSeq" id="WP_005757720.1">
    <property type="nucleotide sequence ID" value="NZ_RBQE01000238.1"/>
</dbReference>
<proteinExistence type="predicted"/>
<accession>A0A3M4AN45</accession>
<dbReference type="Proteomes" id="UP000281604">
    <property type="component" value="Unassembled WGS sequence"/>
</dbReference>
<gene>
    <name evidence="2" type="ORF">ALQ30_200738</name>
</gene>
<evidence type="ECO:0000313" key="3">
    <source>
        <dbReference type="Proteomes" id="UP000281604"/>
    </source>
</evidence>
<comment type="caution">
    <text evidence="2">The sequence shown here is derived from an EMBL/GenBank/DDBJ whole genome shotgun (WGS) entry which is preliminary data.</text>
</comment>
<dbReference type="EMBL" id="RBQE01000238">
    <property type="protein sequence ID" value="RMP07596.1"/>
    <property type="molecule type" value="Genomic_DNA"/>
</dbReference>
<organism evidence="2 3">
    <name type="scientific">Pseudomonas syringae pv. persicae</name>
    <dbReference type="NCBI Taxonomy" id="237306"/>
    <lineage>
        <taxon>Bacteria</taxon>
        <taxon>Pseudomonadati</taxon>
        <taxon>Pseudomonadota</taxon>
        <taxon>Gammaproteobacteria</taxon>
        <taxon>Pseudomonadales</taxon>
        <taxon>Pseudomonadaceae</taxon>
        <taxon>Pseudomonas</taxon>
    </lineage>
</organism>
<dbReference type="AlphaFoldDB" id="A0A3M4AN45"/>
<feature type="region of interest" description="Disordered" evidence="1">
    <location>
        <begin position="32"/>
        <end position="57"/>
    </location>
</feature>
<protein>
    <submittedName>
        <fullName evidence="2">Uncharacterized protein</fullName>
    </submittedName>
</protein>